<evidence type="ECO:0000256" key="4">
    <source>
        <dbReference type="PROSITE-ProRule" id="PRU00529"/>
    </source>
</evidence>
<dbReference type="PANTHER" id="PTHR47313">
    <property type="entry name" value="RIBOSOMAL RNA LARGE SUBUNIT METHYLTRANSFERASE K/L"/>
    <property type="match status" value="1"/>
</dbReference>
<gene>
    <name evidence="6" type="ORF">COB67_09935</name>
</gene>
<evidence type="ECO:0000259" key="5">
    <source>
        <dbReference type="PROSITE" id="PS51165"/>
    </source>
</evidence>
<reference evidence="7" key="1">
    <citation type="submission" date="2017-08" db="EMBL/GenBank/DDBJ databases">
        <title>A dynamic microbial community with high functional redundancy inhabits the cold, oxic subseafloor aquifer.</title>
        <authorList>
            <person name="Tully B.J."/>
            <person name="Wheat C.G."/>
            <person name="Glazer B.T."/>
            <person name="Huber J.A."/>
        </authorList>
    </citation>
    <scope>NUCLEOTIDE SEQUENCE [LARGE SCALE GENOMIC DNA]</scope>
</reference>
<dbReference type="InterPro" id="IPR004114">
    <property type="entry name" value="THUMP_dom"/>
</dbReference>
<dbReference type="GO" id="GO:0008990">
    <property type="term" value="F:rRNA (guanine-N2-)-methyltransferase activity"/>
    <property type="evidence" value="ECO:0007669"/>
    <property type="project" value="InterPro"/>
</dbReference>
<keyword evidence="4" id="KW-0694">RNA-binding</keyword>
<dbReference type="SUPFAM" id="SSF53335">
    <property type="entry name" value="S-adenosyl-L-methionine-dependent methyltransferases"/>
    <property type="match status" value="2"/>
</dbReference>
<dbReference type="Pfam" id="PF02926">
    <property type="entry name" value="THUMP"/>
    <property type="match status" value="1"/>
</dbReference>
<dbReference type="PROSITE" id="PS51165">
    <property type="entry name" value="THUMP"/>
    <property type="match status" value="1"/>
</dbReference>
<dbReference type="GO" id="GO:0003723">
    <property type="term" value="F:RNA binding"/>
    <property type="evidence" value="ECO:0007669"/>
    <property type="project" value="UniProtKB-UniRule"/>
</dbReference>
<name>A0A2A4SZT1_9DELT</name>
<evidence type="ECO:0000313" key="7">
    <source>
        <dbReference type="Proteomes" id="UP000218113"/>
    </source>
</evidence>
<dbReference type="EMBL" id="NVSR01000088">
    <property type="protein sequence ID" value="PCI26591.1"/>
    <property type="molecule type" value="Genomic_DNA"/>
</dbReference>
<dbReference type="GO" id="GO:0070043">
    <property type="term" value="F:rRNA (guanine-N7-)-methyltransferase activity"/>
    <property type="evidence" value="ECO:0007669"/>
    <property type="project" value="TreeGrafter"/>
</dbReference>
<dbReference type="GO" id="GO:0005737">
    <property type="term" value="C:cytoplasm"/>
    <property type="evidence" value="ECO:0007669"/>
    <property type="project" value="InterPro"/>
</dbReference>
<protein>
    <submittedName>
        <fullName evidence="6">Bifunctional 23S rRNA (Guanine(2069)-N(7))-methyltransferase RlmK/23S rRNA (Guanine(2445)-N(2))-methyltransferase RlmL</fullName>
    </submittedName>
</protein>
<sequence>MTAIKTFFATTPKGMEYLLTDELEALGASEVRQTLAGASFEGTLEMGYRVCLWSRIANRVLMPLKTFMADSPEALYQEVGTIDWSEHLDPDGSLAVDFSASNSKITHSHYGALKVKDAVVDQFRAKFGERPSVVLDRPDIRLNVYMTHDEATLSLDFSGESLHRRGYRQVGGKAPLKENLAAAILIRAGWPEIAKAGGGLMDPMCGSGTLMIEGAMIAGDMAPGLMREYFGFFKWKQHEPEVWENLIIEAEKREQEGMDNIPPIVGYDSDPMAIATALGNLECINLRGTVHFEKRELADCEAHTQMRKQPGLFVINPPYGERLGEVMELKPLYANLGQVLKKEFMGWKATVFTGNEDLGKCMGLRAVKRFKMFNGAIPCKLLKFEVESKWFVEGEHQLFKKGPHLNIIAADQVRPEALMFTNRLKKNLKKLKAWKKKENISCLRVYDQDLPEYAVAVDLYDQWVHVQEYEAPKTIDSKKAEERLQDVMALLPEALQVPKDQIYLKVRKKQKGKEQYYQFEKDQKFCGTRPRLVRVC</sequence>
<accession>A0A2A4SZT1</accession>
<evidence type="ECO:0000256" key="2">
    <source>
        <dbReference type="ARBA" id="ARBA00022603"/>
    </source>
</evidence>
<evidence type="ECO:0000256" key="3">
    <source>
        <dbReference type="ARBA" id="ARBA00022679"/>
    </source>
</evidence>
<dbReference type="Gene3D" id="3.30.750.80">
    <property type="entry name" value="RNA methyltransferase domain (HRMD) like"/>
    <property type="match status" value="1"/>
</dbReference>
<keyword evidence="3 6" id="KW-0808">Transferase</keyword>
<comment type="caution">
    <text evidence="6">The sequence shown here is derived from an EMBL/GenBank/DDBJ whole genome shotgun (WGS) entry which is preliminary data.</text>
</comment>
<dbReference type="Gene3D" id="3.30.2130.30">
    <property type="match status" value="1"/>
</dbReference>
<dbReference type="NCBIfam" id="NF008748">
    <property type="entry name" value="PRK11783.1"/>
    <property type="match status" value="1"/>
</dbReference>
<dbReference type="AlphaFoldDB" id="A0A2A4SZT1"/>
<dbReference type="PIRSF" id="PIRSF037618">
    <property type="entry name" value="RNA_Mtase_bacteria_prd"/>
    <property type="match status" value="1"/>
</dbReference>
<dbReference type="CDD" id="cd11715">
    <property type="entry name" value="THUMP_AdoMetMT"/>
    <property type="match status" value="1"/>
</dbReference>
<dbReference type="SMART" id="SM00981">
    <property type="entry name" value="THUMP"/>
    <property type="match status" value="1"/>
</dbReference>
<dbReference type="Pfam" id="PF01170">
    <property type="entry name" value="UPF0020"/>
    <property type="match status" value="1"/>
</dbReference>
<feature type="domain" description="THUMP" evidence="5">
    <location>
        <begin position="46"/>
        <end position="157"/>
    </location>
</feature>
<dbReference type="InterPro" id="IPR054170">
    <property type="entry name" value="RlmL_1st"/>
</dbReference>
<dbReference type="Gene3D" id="3.40.50.150">
    <property type="entry name" value="Vaccinia Virus protein VP39"/>
    <property type="match status" value="1"/>
</dbReference>
<dbReference type="InterPro" id="IPR029063">
    <property type="entry name" value="SAM-dependent_MTases_sf"/>
</dbReference>
<proteinExistence type="predicted"/>
<keyword evidence="2 6" id="KW-0489">Methyltransferase</keyword>
<dbReference type="InterPro" id="IPR053943">
    <property type="entry name" value="RlmKL-like_Mtase_CS"/>
</dbReference>
<evidence type="ECO:0000313" key="6">
    <source>
        <dbReference type="EMBL" id="PCI26591.1"/>
    </source>
</evidence>
<keyword evidence="1" id="KW-0698">rRNA processing</keyword>
<dbReference type="InterPro" id="IPR000241">
    <property type="entry name" value="RlmKL-like_Mtase"/>
</dbReference>
<dbReference type="Pfam" id="PF22020">
    <property type="entry name" value="RlmL_1st"/>
    <property type="match status" value="1"/>
</dbReference>
<dbReference type="InterPro" id="IPR017244">
    <property type="entry name" value="23SrRNA_methyltr_KL"/>
</dbReference>
<dbReference type="PANTHER" id="PTHR47313:SF1">
    <property type="entry name" value="RIBOSOMAL RNA LARGE SUBUNIT METHYLTRANSFERASE K_L"/>
    <property type="match status" value="1"/>
</dbReference>
<organism evidence="6 7">
    <name type="scientific">SAR324 cluster bacterium</name>
    <dbReference type="NCBI Taxonomy" id="2024889"/>
    <lineage>
        <taxon>Bacteria</taxon>
        <taxon>Deltaproteobacteria</taxon>
        <taxon>SAR324 cluster</taxon>
    </lineage>
</organism>
<evidence type="ECO:0000256" key="1">
    <source>
        <dbReference type="ARBA" id="ARBA00022552"/>
    </source>
</evidence>
<dbReference type="Proteomes" id="UP000218113">
    <property type="component" value="Unassembled WGS sequence"/>
</dbReference>
<dbReference type="PROSITE" id="PS01261">
    <property type="entry name" value="UPF0020"/>
    <property type="match status" value="1"/>
</dbReference>